<dbReference type="OrthoDB" id="9808187at2"/>
<proteinExistence type="inferred from homology"/>
<accession>H0E8E2</accession>
<reference evidence="5 6" key="1">
    <citation type="journal article" date="2013" name="Biodegradation">
        <title>Quantitative proteomic analysis of ibuprofen-degrading Patulibacter sp. strain I11.</title>
        <authorList>
            <person name="Almeida B."/>
            <person name="Kjeldal H."/>
            <person name="Lolas I."/>
            <person name="Knudsen A.D."/>
            <person name="Carvalho G."/>
            <person name="Nielsen K.L."/>
            <person name="Barreto Crespo M.T."/>
            <person name="Stensballe A."/>
            <person name="Nielsen J.L."/>
        </authorList>
    </citation>
    <scope>NUCLEOTIDE SEQUENCE [LARGE SCALE GENOMIC DNA]</scope>
    <source>
        <strain evidence="5 6">I11</strain>
    </source>
</reference>
<name>H0E8E2_9ACTN</name>
<dbReference type="PANTHER" id="PTHR45024">
    <property type="entry name" value="DEHYDROGENASES, SHORT CHAIN"/>
    <property type="match status" value="1"/>
</dbReference>
<evidence type="ECO:0000256" key="1">
    <source>
        <dbReference type="ARBA" id="ARBA00006484"/>
    </source>
</evidence>
<feature type="domain" description="Ketoreductase" evidence="4">
    <location>
        <begin position="7"/>
        <end position="210"/>
    </location>
</feature>
<dbReference type="EMBL" id="AGUD01000242">
    <property type="protein sequence ID" value="EHN10084.1"/>
    <property type="molecule type" value="Genomic_DNA"/>
</dbReference>
<dbReference type="SMART" id="SM00822">
    <property type="entry name" value="PKS_KR"/>
    <property type="match status" value="1"/>
</dbReference>
<comment type="similarity">
    <text evidence="1 3">Belongs to the short-chain dehydrogenases/reductases (SDR) family.</text>
</comment>
<dbReference type="PANTHER" id="PTHR45024:SF2">
    <property type="entry name" value="SCP2 DOMAIN-CONTAINING PROTEIN"/>
    <property type="match status" value="1"/>
</dbReference>
<dbReference type="AlphaFoldDB" id="H0E8E2"/>
<protein>
    <submittedName>
        <fullName evidence="5">Short-chain dehydrogenase/reductase SDR</fullName>
    </submittedName>
</protein>
<dbReference type="InterPro" id="IPR051687">
    <property type="entry name" value="Peroxisomal_Beta-Oxidation"/>
</dbReference>
<dbReference type="SUPFAM" id="SSF51735">
    <property type="entry name" value="NAD(P)-binding Rossmann-fold domains"/>
    <property type="match status" value="1"/>
</dbReference>
<evidence type="ECO:0000313" key="6">
    <source>
        <dbReference type="Proteomes" id="UP000005143"/>
    </source>
</evidence>
<dbReference type="InterPro" id="IPR057326">
    <property type="entry name" value="KR_dom"/>
</dbReference>
<dbReference type="InterPro" id="IPR020904">
    <property type="entry name" value="Sc_DH/Rdtase_CS"/>
</dbReference>
<dbReference type="PRINTS" id="PR00081">
    <property type="entry name" value="GDHRDH"/>
</dbReference>
<evidence type="ECO:0000313" key="5">
    <source>
        <dbReference type="EMBL" id="EHN10084.1"/>
    </source>
</evidence>
<dbReference type="Gene3D" id="3.40.50.720">
    <property type="entry name" value="NAD(P)-binding Rossmann-like Domain"/>
    <property type="match status" value="1"/>
</dbReference>
<keyword evidence="6" id="KW-1185">Reference proteome</keyword>
<dbReference type="Pfam" id="PF00106">
    <property type="entry name" value="adh_short"/>
    <property type="match status" value="1"/>
</dbReference>
<dbReference type="Proteomes" id="UP000005143">
    <property type="component" value="Unassembled WGS sequence"/>
</dbReference>
<dbReference type="PRINTS" id="PR00080">
    <property type="entry name" value="SDRFAMILY"/>
</dbReference>
<dbReference type="PATRIC" id="fig|1097667.3.peg.3076"/>
<evidence type="ECO:0000256" key="2">
    <source>
        <dbReference type="ARBA" id="ARBA00023002"/>
    </source>
</evidence>
<comment type="caution">
    <text evidence="5">The sequence shown here is derived from an EMBL/GenBank/DDBJ whole genome shotgun (WGS) entry which is preliminary data.</text>
</comment>
<dbReference type="InterPro" id="IPR002347">
    <property type="entry name" value="SDR_fam"/>
</dbReference>
<dbReference type="InterPro" id="IPR036291">
    <property type="entry name" value="NAD(P)-bd_dom_sf"/>
</dbReference>
<gene>
    <name evidence="5" type="ORF">PAI11_31030</name>
</gene>
<sequence>MMGLDGRVALVTGAGRGIGREIALLLASRGAKVVVNDLGGDWRGEGADPGPVGEVCRAIESTGGTAVGDGGSVSDAADANAMVQRAIDEFGQLDILVNNAGILRDRMIFSMADEDWDSCIAVHLRGHFLTTRAACAHWRAQAKATGAPVDGRILCMTSEAGLYGNVGQANYSAAKAGIASFSVTVAREMQRYGVTCNAIAPRARTRMTEGTFGELPTGADGADTWGPENVAPIVAALAGKKGSGYTGQVFVCGGGVAQVIAPYSVAAEVTFGDRPEVEDVEAFLLDALGSQSGPVPFPDLGLTPSSRS</sequence>
<dbReference type="PROSITE" id="PS00061">
    <property type="entry name" value="ADH_SHORT"/>
    <property type="match status" value="1"/>
</dbReference>
<evidence type="ECO:0000256" key="3">
    <source>
        <dbReference type="RuleBase" id="RU000363"/>
    </source>
</evidence>
<keyword evidence="2" id="KW-0560">Oxidoreductase</keyword>
<organism evidence="5 6">
    <name type="scientific">Patulibacter medicamentivorans</name>
    <dbReference type="NCBI Taxonomy" id="1097667"/>
    <lineage>
        <taxon>Bacteria</taxon>
        <taxon>Bacillati</taxon>
        <taxon>Actinomycetota</taxon>
        <taxon>Thermoleophilia</taxon>
        <taxon>Solirubrobacterales</taxon>
        <taxon>Patulibacteraceae</taxon>
        <taxon>Patulibacter</taxon>
    </lineage>
</organism>
<evidence type="ECO:0000259" key="4">
    <source>
        <dbReference type="SMART" id="SM00822"/>
    </source>
</evidence>
<dbReference type="GO" id="GO:0016491">
    <property type="term" value="F:oxidoreductase activity"/>
    <property type="evidence" value="ECO:0007669"/>
    <property type="project" value="UniProtKB-KW"/>
</dbReference>